<dbReference type="Proteomes" id="UP001151760">
    <property type="component" value="Unassembled WGS sequence"/>
</dbReference>
<feature type="compositionally biased region" description="Basic and acidic residues" evidence="1">
    <location>
        <begin position="167"/>
        <end position="184"/>
    </location>
</feature>
<evidence type="ECO:0000256" key="1">
    <source>
        <dbReference type="SAM" id="MobiDB-lite"/>
    </source>
</evidence>
<name>A0ABQ5IKF3_9ASTR</name>
<protein>
    <submittedName>
        <fullName evidence="2">Uncharacterized protein</fullName>
    </submittedName>
</protein>
<evidence type="ECO:0000313" key="2">
    <source>
        <dbReference type="EMBL" id="GJU00170.1"/>
    </source>
</evidence>
<proteinExistence type="predicted"/>
<comment type="caution">
    <text evidence="2">The sequence shown here is derived from an EMBL/GenBank/DDBJ whole genome shotgun (WGS) entry which is preliminary data.</text>
</comment>
<organism evidence="2 3">
    <name type="scientific">Tanacetum coccineum</name>
    <dbReference type="NCBI Taxonomy" id="301880"/>
    <lineage>
        <taxon>Eukaryota</taxon>
        <taxon>Viridiplantae</taxon>
        <taxon>Streptophyta</taxon>
        <taxon>Embryophyta</taxon>
        <taxon>Tracheophyta</taxon>
        <taxon>Spermatophyta</taxon>
        <taxon>Magnoliopsida</taxon>
        <taxon>eudicotyledons</taxon>
        <taxon>Gunneridae</taxon>
        <taxon>Pentapetalae</taxon>
        <taxon>asterids</taxon>
        <taxon>campanulids</taxon>
        <taxon>Asterales</taxon>
        <taxon>Asteraceae</taxon>
        <taxon>Asteroideae</taxon>
        <taxon>Anthemideae</taxon>
        <taxon>Anthemidinae</taxon>
        <taxon>Tanacetum</taxon>
    </lineage>
</organism>
<reference evidence="2" key="2">
    <citation type="submission" date="2022-01" db="EMBL/GenBank/DDBJ databases">
        <authorList>
            <person name="Yamashiro T."/>
            <person name="Shiraishi A."/>
            <person name="Satake H."/>
            <person name="Nakayama K."/>
        </authorList>
    </citation>
    <scope>NUCLEOTIDE SEQUENCE</scope>
</reference>
<sequence>MGVLSAAKVLPDETKTNVHTYTRRRRAVSIGSGGISTAGASMPVSTAEELDEEERQRMARVHEAAKSFTEKEWENIRARVEANEELSKRLQAEERNKYSEVDQAKMLQLKRYSFDELKELFEITMKNVNTFVPMETEDKGRASELATGKVFSNKANILDSAKVGSSKRAEEAELDHEGSKRQKTNEASGDLQRR</sequence>
<accession>A0ABQ5IKF3</accession>
<dbReference type="EMBL" id="BQNB010020837">
    <property type="protein sequence ID" value="GJU00170.1"/>
    <property type="molecule type" value="Genomic_DNA"/>
</dbReference>
<reference evidence="2" key="1">
    <citation type="journal article" date="2022" name="Int. J. Mol. Sci.">
        <title>Draft Genome of Tanacetum Coccineum: Genomic Comparison of Closely Related Tanacetum-Family Plants.</title>
        <authorList>
            <person name="Yamashiro T."/>
            <person name="Shiraishi A."/>
            <person name="Nakayama K."/>
            <person name="Satake H."/>
        </authorList>
    </citation>
    <scope>NUCLEOTIDE SEQUENCE</scope>
</reference>
<keyword evidence="3" id="KW-1185">Reference proteome</keyword>
<evidence type="ECO:0000313" key="3">
    <source>
        <dbReference type="Proteomes" id="UP001151760"/>
    </source>
</evidence>
<feature type="region of interest" description="Disordered" evidence="1">
    <location>
        <begin position="161"/>
        <end position="194"/>
    </location>
</feature>
<gene>
    <name evidence="2" type="ORF">Tco_1110508</name>
</gene>